<comment type="caution">
    <text evidence="6">The sequence shown here is derived from an EMBL/GenBank/DDBJ whole genome shotgun (WGS) entry which is preliminary data.</text>
</comment>
<dbReference type="GO" id="GO:0034090">
    <property type="term" value="P:maintenance of meiotic sister chromatid cohesion"/>
    <property type="evidence" value="ECO:0007669"/>
    <property type="project" value="InterPro"/>
</dbReference>
<dbReference type="InterPro" id="IPR044693">
    <property type="entry name" value="SGO_plant"/>
</dbReference>
<dbReference type="GO" id="GO:0005634">
    <property type="term" value="C:nucleus"/>
    <property type="evidence" value="ECO:0007669"/>
    <property type="project" value="InterPro"/>
</dbReference>
<name>A0A2G9GPW9_9LAMI</name>
<keyword evidence="2" id="KW-0159">Chromosome partition</keyword>
<evidence type="ECO:0000256" key="3">
    <source>
        <dbReference type="SAM" id="Coils"/>
    </source>
</evidence>
<organism evidence="6 7">
    <name type="scientific">Handroanthus impetiginosus</name>
    <dbReference type="NCBI Taxonomy" id="429701"/>
    <lineage>
        <taxon>Eukaryota</taxon>
        <taxon>Viridiplantae</taxon>
        <taxon>Streptophyta</taxon>
        <taxon>Embryophyta</taxon>
        <taxon>Tracheophyta</taxon>
        <taxon>Spermatophyta</taxon>
        <taxon>Magnoliopsida</taxon>
        <taxon>eudicotyledons</taxon>
        <taxon>Gunneridae</taxon>
        <taxon>Pentapetalae</taxon>
        <taxon>asterids</taxon>
        <taxon>lamiids</taxon>
        <taxon>Lamiales</taxon>
        <taxon>Bignoniaceae</taxon>
        <taxon>Crescentiina</taxon>
        <taxon>Tabebuia alliance</taxon>
        <taxon>Handroanthus</taxon>
    </lineage>
</organism>
<gene>
    <name evidence="6" type="ORF">CDL12_20168</name>
</gene>
<feature type="compositionally biased region" description="Basic residues" evidence="4">
    <location>
        <begin position="215"/>
        <end position="225"/>
    </location>
</feature>
<evidence type="ECO:0000256" key="1">
    <source>
        <dbReference type="ARBA" id="ARBA00010845"/>
    </source>
</evidence>
<keyword evidence="3" id="KW-0175">Coiled coil</keyword>
<keyword evidence="7" id="KW-1185">Reference proteome</keyword>
<evidence type="ECO:0000313" key="6">
    <source>
        <dbReference type="EMBL" id="PIN07262.1"/>
    </source>
</evidence>
<dbReference type="Pfam" id="PF07557">
    <property type="entry name" value="Shugoshin_C"/>
    <property type="match status" value="1"/>
</dbReference>
<feature type="coiled-coil region" evidence="3">
    <location>
        <begin position="89"/>
        <end position="116"/>
    </location>
</feature>
<dbReference type="PANTHER" id="PTHR34373">
    <property type="entry name" value="SHUGOSHIN 2"/>
    <property type="match status" value="1"/>
</dbReference>
<proteinExistence type="inferred from homology"/>
<dbReference type="EMBL" id="NKXS01004164">
    <property type="protein sequence ID" value="PIN07262.1"/>
    <property type="molecule type" value="Genomic_DNA"/>
</dbReference>
<dbReference type="AlphaFoldDB" id="A0A2G9GPW9"/>
<reference evidence="7" key="1">
    <citation type="journal article" date="2018" name="Gigascience">
        <title>Genome assembly of the Pink Ipe (Handroanthus impetiginosus, Bignoniaceae), a highly valued, ecologically keystone Neotropical timber forest tree.</title>
        <authorList>
            <person name="Silva-Junior O.B."/>
            <person name="Grattapaglia D."/>
            <person name="Novaes E."/>
            <person name="Collevatti R.G."/>
        </authorList>
    </citation>
    <scope>NUCLEOTIDE SEQUENCE [LARGE SCALE GENOMIC DNA]</scope>
    <source>
        <strain evidence="7">cv. UFG-1</strain>
    </source>
</reference>
<dbReference type="Proteomes" id="UP000231279">
    <property type="component" value="Unassembled WGS sequence"/>
</dbReference>
<dbReference type="GO" id="GO:0000775">
    <property type="term" value="C:chromosome, centromeric region"/>
    <property type="evidence" value="ECO:0007669"/>
    <property type="project" value="InterPro"/>
</dbReference>
<evidence type="ECO:0000256" key="4">
    <source>
        <dbReference type="SAM" id="MobiDB-lite"/>
    </source>
</evidence>
<comment type="similarity">
    <text evidence="1">Belongs to the shugoshin family.</text>
</comment>
<feature type="compositionally biased region" description="Polar residues" evidence="4">
    <location>
        <begin position="275"/>
        <end position="287"/>
    </location>
</feature>
<feature type="compositionally biased region" description="Low complexity" evidence="4">
    <location>
        <begin position="199"/>
        <end position="210"/>
    </location>
</feature>
<dbReference type="GO" id="GO:0045144">
    <property type="term" value="P:meiotic sister chromatid segregation"/>
    <property type="evidence" value="ECO:0007669"/>
    <property type="project" value="InterPro"/>
</dbReference>
<dbReference type="PANTHER" id="PTHR34373:SF9">
    <property type="entry name" value="SHUGOSHIN 2"/>
    <property type="match status" value="1"/>
</dbReference>
<evidence type="ECO:0000259" key="5">
    <source>
        <dbReference type="Pfam" id="PF07557"/>
    </source>
</evidence>
<feature type="domain" description="Shugoshin C-terminal" evidence="5">
    <location>
        <begin position="292"/>
        <end position="316"/>
    </location>
</feature>
<feature type="region of interest" description="Disordered" evidence="4">
    <location>
        <begin position="163"/>
        <end position="288"/>
    </location>
</feature>
<feature type="compositionally biased region" description="Basic and acidic residues" evidence="4">
    <location>
        <begin position="173"/>
        <end position="190"/>
    </location>
</feature>
<protein>
    <recommendedName>
        <fullName evidence="5">Shugoshin C-terminal domain-containing protein</fullName>
    </recommendedName>
</protein>
<sequence length="318" mass="36034">MSKREGFLILDSQNTVAIGDKADKAARLCPPSAARRKLADISNLQQKPGLIIQDEKLQCIPASAKEYIEQLQKENMALMKMLGQRNKIIEQSGIELERLKVNLIKLQEQNRQLAQSHTQMLMELNSGKDRLKALQHELGCKSGLLRARKLELEEKATTRPCRHADAEVNLNKLPEEGEPSKDGRDKEKPRNTKRRQRSHSLGSSESLQSEENSRNRRPFVRRQSARFKALESKHAEDLSETDDAKIPKLPLTEEPVVENGSTSVDASLKKEDNRSNSGFSCESQEFGRSSLCRPSRLAAKKVQSYKEIPINIKMRRSE</sequence>
<dbReference type="InterPro" id="IPR011515">
    <property type="entry name" value="Shugoshin_C"/>
</dbReference>
<accession>A0A2G9GPW9</accession>
<feature type="compositionally biased region" description="Basic and acidic residues" evidence="4">
    <location>
        <begin position="228"/>
        <end position="246"/>
    </location>
</feature>
<evidence type="ECO:0000256" key="2">
    <source>
        <dbReference type="ARBA" id="ARBA00022829"/>
    </source>
</evidence>
<evidence type="ECO:0000313" key="7">
    <source>
        <dbReference type="Proteomes" id="UP000231279"/>
    </source>
</evidence>
<dbReference type="STRING" id="429701.A0A2G9GPW9"/>
<dbReference type="OrthoDB" id="770508at2759"/>